<dbReference type="InterPro" id="IPR052155">
    <property type="entry name" value="Biofilm_reg_signaling"/>
</dbReference>
<feature type="modified residue" description="4-aspartylphosphate" evidence="1">
    <location>
        <position position="790"/>
    </location>
</feature>
<feature type="domain" description="GGDEF" evidence="5">
    <location>
        <begin position="331"/>
        <end position="468"/>
    </location>
</feature>
<dbReference type="PROSITE" id="PS50110">
    <property type="entry name" value="RESPONSE_REGULATORY"/>
    <property type="match status" value="1"/>
</dbReference>
<proteinExistence type="predicted"/>
<accession>A0A369WRZ0</accession>
<dbReference type="Gene3D" id="3.20.20.450">
    <property type="entry name" value="EAL domain"/>
    <property type="match status" value="1"/>
</dbReference>
<dbReference type="Pfam" id="PF13426">
    <property type="entry name" value="PAS_9"/>
    <property type="match status" value="1"/>
</dbReference>
<dbReference type="EMBL" id="QQOH01000001">
    <property type="protein sequence ID" value="RDE24442.1"/>
    <property type="molecule type" value="Genomic_DNA"/>
</dbReference>
<evidence type="ECO:0000259" key="3">
    <source>
        <dbReference type="PROSITE" id="PS50112"/>
    </source>
</evidence>
<dbReference type="Gene3D" id="3.30.70.270">
    <property type="match status" value="1"/>
</dbReference>
<dbReference type="SUPFAM" id="SSF52172">
    <property type="entry name" value="CheY-like"/>
    <property type="match status" value="1"/>
</dbReference>
<evidence type="ECO:0000259" key="4">
    <source>
        <dbReference type="PROSITE" id="PS50883"/>
    </source>
</evidence>
<dbReference type="InterPro" id="IPR000014">
    <property type="entry name" value="PAS"/>
</dbReference>
<dbReference type="InterPro" id="IPR001633">
    <property type="entry name" value="EAL_dom"/>
</dbReference>
<dbReference type="InterPro" id="IPR001789">
    <property type="entry name" value="Sig_transdc_resp-reg_receiver"/>
</dbReference>
<sequence>MADITQGPGHQPDDTLLLKALELIQQYYQMSQQALLLKLSRQDTLNRLANQLYQAITEPNECRAWLFLESDHGAQVVGDLDEQLSIGNRSLSELLGKLRNNADSEAAYPAELSPLLLQQTYLHLLDLRPTQRGTQARVSRLYLLLSTKGIDKQTLRKVGQVVSAAIHQTLDLFDTVRIIDQQEKVFDTIPMPLALTDAKGVIHRINPAFSASSGYPPEELLGHSHAVLKSNLNPPELYQQLWQTISAGKIWHGELANKSKSGEIFWEELTIIPLKASSGKAYAYVSIKRPTTREHRLAVQAQYHAEHDQLTGLFNVQRMRDDLQQRLDNGTGGAIIFADIGSLSRINQSLGLDVGDKILQDAARCLERGRVSLDQIYRYNGDTFAIILDCEPNELEQQVESTVSAIHLHSRDGASYDSSIIPFNLHIGIVRFPEDGTSVTKLFGRGALALRSAKKHQDPAGAYFSIDEETKFQRQARLEQDIQHALKAGQLQLWYQPKVDARTHMVAAAEALLRWKHPEYGWVSPEEFIPLAESNRAIINIGRWVINQAIADASCWQQRSGPIAIAFNMSAIQLFDGQLLPTINNALARHQLNPELVVVELTESVLIDQPEFALSVLQQMIDAGLRVSIDDFGTGYSSMSYLRDFPVHEIKIDRSLVRNVASNPAGAVIVNTILSLGKNLDLEVVAEGVEQTSEAAYLSTKGCDLLQGYLFSKPIPNPQFMERLDQINSPQPEPLQPAEHGVLFLDDEANILRALKRELHREPYPYYLSQSADDAFEMLAKFPISVVVSDQRMPDIRGTEFLARVHKLYPRVIRIMLSGYTDSGSVIEAINTGVVSHFLTKPWDGGILKQTLNDARRRFQLESESRQNEGRLEQLSYAYMITPGSELISKAYQQAVERHNETVSLFFSSSFEPSELFEQITELQQLMMELKANHFDRQPDVEKQFDTVCSLGSHLLSERKEQPVKGHEAEVLHYLGSVRQLLIAGLN</sequence>
<protein>
    <submittedName>
        <fullName evidence="6">EAL domain-containing protein</fullName>
    </submittedName>
</protein>
<dbReference type="SUPFAM" id="SSF55073">
    <property type="entry name" value="Nucleotide cyclase"/>
    <property type="match status" value="1"/>
</dbReference>
<organism evidence="6 7">
    <name type="scientific">Motiliproteus coralliicola</name>
    <dbReference type="NCBI Taxonomy" id="2283196"/>
    <lineage>
        <taxon>Bacteria</taxon>
        <taxon>Pseudomonadati</taxon>
        <taxon>Pseudomonadota</taxon>
        <taxon>Gammaproteobacteria</taxon>
        <taxon>Oceanospirillales</taxon>
        <taxon>Oceanospirillaceae</taxon>
        <taxon>Motiliproteus</taxon>
    </lineage>
</organism>
<dbReference type="Pfam" id="PF00072">
    <property type="entry name" value="Response_reg"/>
    <property type="match status" value="1"/>
</dbReference>
<dbReference type="Gene3D" id="3.30.450.20">
    <property type="entry name" value="PAS domain"/>
    <property type="match status" value="1"/>
</dbReference>
<keyword evidence="1" id="KW-0597">Phosphoprotein</keyword>
<evidence type="ECO:0000313" key="7">
    <source>
        <dbReference type="Proteomes" id="UP000253769"/>
    </source>
</evidence>
<dbReference type="CDD" id="cd01949">
    <property type="entry name" value="GGDEF"/>
    <property type="match status" value="1"/>
</dbReference>
<evidence type="ECO:0000259" key="2">
    <source>
        <dbReference type="PROSITE" id="PS50110"/>
    </source>
</evidence>
<feature type="domain" description="Response regulatory" evidence="2">
    <location>
        <begin position="741"/>
        <end position="856"/>
    </location>
</feature>
<dbReference type="InterPro" id="IPR011006">
    <property type="entry name" value="CheY-like_superfamily"/>
</dbReference>
<dbReference type="PANTHER" id="PTHR44757">
    <property type="entry name" value="DIGUANYLATE CYCLASE DGCP"/>
    <property type="match status" value="1"/>
</dbReference>
<evidence type="ECO:0000256" key="1">
    <source>
        <dbReference type="PROSITE-ProRule" id="PRU00169"/>
    </source>
</evidence>
<evidence type="ECO:0000313" key="6">
    <source>
        <dbReference type="EMBL" id="RDE24442.1"/>
    </source>
</evidence>
<dbReference type="SMART" id="SM00448">
    <property type="entry name" value="REC"/>
    <property type="match status" value="1"/>
</dbReference>
<dbReference type="CDD" id="cd17569">
    <property type="entry name" value="REC_HupR-like"/>
    <property type="match status" value="1"/>
</dbReference>
<comment type="caution">
    <text evidence="6">The sequence shown here is derived from an EMBL/GenBank/DDBJ whole genome shotgun (WGS) entry which is preliminary data.</text>
</comment>
<dbReference type="SMART" id="SM00091">
    <property type="entry name" value="PAS"/>
    <property type="match status" value="1"/>
</dbReference>
<name>A0A369WRZ0_9GAMM</name>
<evidence type="ECO:0000259" key="5">
    <source>
        <dbReference type="PROSITE" id="PS50887"/>
    </source>
</evidence>
<dbReference type="NCBIfam" id="TIGR00254">
    <property type="entry name" value="GGDEF"/>
    <property type="match status" value="1"/>
</dbReference>
<feature type="domain" description="PAS" evidence="3">
    <location>
        <begin position="183"/>
        <end position="234"/>
    </location>
</feature>
<dbReference type="PANTHER" id="PTHR44757:SF2">
    <property type="entry name" value="BIOFILM ARCHITECTURE MAINTENANCE PROTEIN MBAA"/>
    <property type="match status" value="1"/>
</dbReference>
<dbReference type="CDD" id="cd01948">
    <property type="entry name" value="EAL"/>
    <property type="match status" value="1"/>
</dbReference>
<dbReference type="SUPFAM" id="SSF141868">
    <property type="entry name" value="EAL domain-like"/>
    <property type="match status" value="1"/>
</dbReference>
<reference evidence="6 7" key="1">
    <citation type="submission" date="2018-07" db="EMBL/GenBank/DDBJ databases">
        <title>Motiliproteus coralliicola sp. nov., a bacterium isolated from Coral.</title>
        <authorList>
            <person name="Wang G."/>
        </authorList>
    </citation>
    <scope>NUCLEOTIDE SEQUENCE [LARGE SCALE GENOMIC DNA]</scope>
    <source>
        <strain evidence="6 7">C34</strain>
    </source>
</reference>
<dbReference type="PROSITE" id="PS50883">
    <property type="entry name" value="EAL"/>
    <property type="match status" value="1"/>
</dbReference>
<dbReference type="GO" id="GO:0000160">
    <property type="term" value="P:phosphorelay signal transduction system"/>
    <property type="evidence" value="ECO:0007669"/>
    <property type="project" value="InterPro"/>
</dbReference>
<dbReference type="InterPro" id="IPR035965">
    <property type="entry name" value="PAS-like_dom_sf"/>
</dbReference>
<dbReference type="SMART" id="SM00267">
    <property type="entry name" value="GGDEF"/>
    <property type="match status" value="1"/>
</dbReference>
<dbReference type="InterPro" id="IPR035919">
    <property type="entry name" value="EAL_sf"/>
</dbReference>
<dbReference type="InterPro" id="IPR029787">
    <property type="entry name" value="Nucleotide_cyclase"/>
</dbReference>
<dbReference type="Gene3D" id="3.40.50.2300">
    <property type="match status" value="1"/>
</dbReference>
<dbReference type="AlphaFoldDB" id="A0A369WRZ0"/>
<dbReference type="RefSeq" id="WP_114694029.1">
    <property type="nucleotide sequence ID" value="NZ_QQOH01000001.1"/>
</dbReference>
<dbReference type="Pfam" id="PF00563">
    <property type="entry name" value="EAL"/>
    <property type="match status" value="1"/>
</dbReference>
<dbReference type="SMART" id="SM00052">
    <property type="entry name" value="EAL"/>
    <property type="match status" value="1"/>
</dbReference>
<dbReference type="NCBIfam" id="TIGR00229">
    <property type="entry name" value="sensory_box"/>
    <property type="match status" value="1"/>
</dbReference>
<keyword evidence="7" id="KW-1185">Reference proteome</keyword>
<dbReference type="PROSITE" id="PS50112">
    <property type="entry name" value="PAS"/>
    <property type="match status" value="1"/>
</dbReference>
<dbReference type="SUPFAM" id="SSF55785">
    <property type="entry name" value="PYP-like sensor domain (PAS domain)"/>
    <property type="match status" value="1"/>
</dbReference>
<dbReference type="InterPro" id="IPR000160">
    <property type="entry name" value="GGDEF_dom"/>
</dbReference>
<dbReference type="Proteomes" id="UP000253769">
    <property type="component" value="Unassembled WGS sequence"/>
</dbReference>
<dbReference type="PROSITE" id="PS50887">
    <property type="entry name" value="GGDEF"/>
    <property type="match status" value="1"/>
</dbReference>
<dbReference type="InterPro" id="IPR043128">
    <property type="entry name" value="Rev_trsase/Diguanyl_cyclase"/>
</dbReference>
<dbReference type="Pfam" id="PF00990">
    <property type="entry name" value="GGDEF"/>
    <property type="match status" value="1"/>
</dbReference>
<dbReference type="OrthoDB" id="9804951at2"/>
<feature type="domain" description="EAL" evidence="4">
    <location>
        <begin position="475"/>
        <end position="728"/>
    </location>
</feature>
<gene>
    <name evidence="6" type="ORF">DV711_02315</name>
</gene>
<dbReference type="CDD" id="cd00130">
    <property type="entry name" value="PAS"/>
    <property type="match status" value="1"/>
</dbReference>